<feature type="domain" description="GGDEF" evidence="4">
    <location>
        <begin position="243"/>
        <end position="376"/>
    </location>
</feature>
<organism evidence="5 6">
    <name type="scientific">Massilia haematophila</name>
    <dbReference type="NCBI Taxonomy" id="457923"/>
    <lineage>
        <taxon>Bacteria</taxon>
        <taxon>Pseudomonadati</taxon>
        <taxon>Pseudomonadota</taxon>
        <taxon>Betaproteobacteria</taxon>
        <taxon>Burkholderiales</taxon>
        <taxon>Oxalobacteraceae</taxon>
        <taxon>Telluria group</taxon>
        <taxon>Massilia</taxon>
    </lineage>
</organism>
<dbReference type="Gene3D" id="3.30.70.270">
    <property type="match status" value="1"/>
</dbReference>
<dbReference type="CDD" id="cd01949">
    <property type="entry name" value="GGDEF"/>
    <property type="match status" value="1"/>
</dbReference>
<dbReference type="PANTHER" id="PTHR45138:SF9">
    <property type="entry name" value="DIGUANYLATE CYCLASE DGCM-RELATED"/>
    <property type="match status" value="1"/>
</dbReference>
<reference evidence="6" key="1">
    <citation type="journal article" date="2019" name="Int. J. Syst. Evol. Microbiol.">
        <title>The Global Catalogue of Microorganisms (GCM) 10K type strain sequencing project: providing services to taxonomists for standard genome sequencing and annotation.</title>
        <authorList>
            <consortium name="The Broad Institute Genomics Platform"/>
            <consortium name="The Broad Institute Genome Sequencing Center for Infectious Disease"/>
            <person name="Wu L."/>
            <person name="Ma J."/>
        </authorList>
    </citation>
    <scope>NUCLEOTIDE SEQUENCE [LARGE SCALE GENOMIC DNA]</scope>
    <source>
        <strain evidence="6">CCM 7480</strain>
    </source>
</reference>
<dbReference type="InterPro" id="IPR043128">
    <property type="entry name" value="Rev_trsase/Diguanyl_cyclase"/>
</dbReference>
<feature type="transmembrane region" description="Helical" evidence="3">
    <location>
        <begin position="85"/>
        <end position="103"/>
    </location>
</feature>
<comment type="catalytic activity">
    <reaction evidence="2">
        <text>2 GTP = 3',3'-c-di-GMP + 2 diphosphate</text>
        <dbReference type="Rhea" id="RHEA:24898"/>
        <dbReference type="ChEBI" id="CHEBI:33019"/>
        <dbReference type="ChEBI" id="CHEBI:37565"/>
        <dbReference type="ChEBI" id="CHEBI:58805"/>
        <dbReference type="EC" id="2.7.7.65"/>
    </reaction>
</comment>
<dbReference type="Pfam" id="PF00990">
    <property type="entry name" value="GGDEF"/>
    <property type="match status" value="1"/>
</dbReference>
<dbReference type="PANTHER" id="PTHR45138">
    <property type="entry name" value="REGULATORY COMPONENTS OF SENSORY TRANSDUCTION SYSTEM"/>
    <property type="match status" value="1"/>
</dbReference>
<accession>A0ABV7PG97</accession>
<dbReference type="EMBL" id="JBHRVV010000001">
    <property type="protein sequence ID" value="MFC3458199.1"/>
    <property type="molecule type" value="Genomic_DNA"/>
</dbReference>
<dbReference type="EC" id="2.7.7.65" evidence="1"/>
<feature type="transmembrane region" description="Helical" evidence="3">
    <location>
        <begin position="109"/>
        <end position="130"/>
    </location>
</feature>
<keyword evidence="3" id="KW-1133">Transmembrane helix</keyword>
<name>A0ABV7PG97_9BURK</name>
<proteinExistence type="predicted"/>
<dbReference type="InterPro" id="IPR050469">
    <property type="entry name" value="Diguanylate_Cyclase"/>
</dbReference>
<dbReference type="InterPro" id="IPR000160">
    <property type="entry name" value="GGDEF_dom"/>
</dbReference>
<gene>
    <name evidence="5" type="ORF">ACFOPH_08070</name>
</gene>
<comment type="caution">
    <text evidence="5">The sequence shown here is derived from an EMBL/GenBank/DDBJ whole genome shotgun (WGS) entry which is preliminary data.</text>
</comment>
<evidence type="ECO:0000259" key="4">
    <source>
        <dbReference type="PROSITE" id="PS50887"/>
    </source>
</evidence>
<dbReference type="InterPro" id="IPR029787">
    <property type="entry name" value="Nucleotide_cyclase"/>
</dbReference>
<feature type="transmembrane region" description="Helical" evidence="3">
    <location>
        <begin position="142"/>
        <end position="164"/>
    </location>
</feature>
<keyword evidence="3" id="KW-0472">Membrane</keyword>
<dbReference type="SMART" id="SM00267">
    <property type="entry name" value="GGDEF"/>
    <property type="match status" value="1"/>
</dbReference>
<feature type="transmembrane region" description="Helical" evidence="3">
    <location>
        <begin position="176"/>
        <end position="198"/>
    </location>
</feature>
<protein>
    <recommendedName>
        <fullName evidence="1">diguanylate cyclase</fullName>
        <ecNumber evidence="1">2.7.7.65</ecNumber>
    </recommendedName>
</protein>
<evidence type="ECO:0000256" key="1">
    <source>
        <dbReference type="ARBA" id="ARBA00012528"/>
    </source>
</evidence>
<dbReference type="SUPFAM" id="SSF55073">
    <property type="entry name" value="Nucleotide cyclase"/>
    <property type="match status" value="1"/>
</dbReference>
<dbReference type="Proteomes" id="UP001595665">
    <property type="component" value="Unassembled WGS sequence"/>
</dbReference>
<keyword evidence="6" id="KW-1185">Reference proteome</keyword>
<evidence type="ECO:0000313" key="5">
    <source>
        <dbReference type="EMBL" id="MFC3458199.1"/>
    </source>
</evidence>
<dbReference type="RefSeq" id="WP_379734660.1">
    <property type="nucleotide sequence ID" value="NZ_JBHRVV010000001.1"/>
</dbReference>
<sequence>MLVTTAFSVVMLLVLSSLAGSKVDGVREWGQANGLAIIGLLLFASRGVLPDLLSIEVANALYLATIALMYAGFRRYFGKPVPRRRLLAGGAATLLLVGVFHYGRDSLPLRAVAVSSFYACVCLAIAASVPSTADRRLRYPFMFTRIAALVLGIIHIARAAFYAVESYAPLSFLDPALYNLVFFAFGTMALPALTLGAVMMANARMIAETAYAADHDHLTGAHSRRAFHAFAEREHARARRHGEPLALLLVDVDHFKRINDTHGHAVGDEVLRELVRQTQEVIRKIDYCARLGGEEFAVLLPETGPVTAHAVAERLRAALDRSLQRPPPAAPVPYTASIGVAQLEPGETLDALTARADAALYAAKSAGRNTVRHAPSAAAAAAGLAERGEQAQESGATTS</sequence>
<dbReference type="PROSITE" id="PS50887">
    <property type="entry name" value="GGDEF"/>
    <property type="match status" value="1"/>
</dbReference>
<keyword evidence="3" id="KW-0812">Transmembrane</keyword>
<evidence type="ECO:0000256" key="3">
    <source>
        <dbReference type="SAM" id="Phobius"/>
    </source>
</evidence>
<dbReference type="NCBIfam" id="TIGR00254">
    <property type="entry name" value="GGDEF"/>
    <property type="match status" value="1"/>
</dbReference>
<feature type="transmembrane region" description="Helical" evidence="3">
    <location>
        <begin position="52"/>
        <end position="73"/>
    </location>
</feature>
<evidence type="ECO:0000313" key="6">
    <source>
        <dbReference type="Proteomes" id="UP001595665"/>
    </source>
</evidence>
<evidence type="ECO:0000256" key="2">
    <source>
        <dbReference type="ARBA" id="ARBA00034247"/>
    </source>
</evidence>